<dbReference type="STRING" id="29422.Lbru_0588"/>
<keyword evidence="2" id="KW-0408">Iron</keyword>
<dbReference type="PANTHER" id="PTHR43432">
    <property type="entry name" value="SLR0285 PROTEIN"/>
    <property type="match status" value="1"/>
</dbReference>
<dbReference type="GO" id="GO:0003824">
    <property type="term" value="F:catalytic activity"/>
    <property type="evidence" value="ECO:0007669"/>
    <property type="project" value="InterPro"/>
</dbReference>
<name>A0A0W0STD5_9GAMM</name>
<evidence type="ECO:0000256" key="1">
    <source>
        <dbReference type="ARBA" id="ARBA00022723"/>
    </source>
</evidence>
<dbReference type="SFLD" id="SFLDG01084">
    <property type="entry name" value="Uncharacterised_Radical_SAM_Su"/>
    <property type="match status" value="1"/>
</dbReference>
<comment type="caution">
    <text evidence="5">The sequence shown here is derived from an EMBL/GenBank/DDBJ whole genome shotgun (WGS) entry which is preliminary data.</text>
</comment>
<dbReference type="SUPFAM" id="SSF102114">
    <property type="entry name" value="Radical SAM enzymes"/>
    <property type="match status" value="1"/>
</dbReference>
<sequence>MLGMKDSFAIKNRGAISNLEGRFEITTSENFDDGWVREEDLLPPLETFLMPEASKSIISRNDSPDLGFEQSINPYRGCEHGCIYCYARPSHAYMNLSPGLDFETKIFYKMDAAKLLVRELNKPGYTCKPIVLGANTDPYQPAESKLKITRNILGVLREHQHPVIIITKNSLIERDADILSDMAKDDLVRIAVSITSLSTKLKYIMEPRTSSPSARLRIVKHFSEKNIPVRVMLAPIIPMVNDVEMERILQAACQAGAQYASYVLIRLPHEVKDLFKEWLATHFPQRAEHIMSLIRQMRGGKEYDSTFGKRMRGEGEFANLIEKRFRLACKRFNLNIKLSPELDVQKFKKIAKDAAHKQLSLWDDEF</sequence>
<evidence type="ECO:0000256" key="3">
    <source>
        <dbReference type="ARBA" id="ARBA00023014"/>
    </source>
</evidence>
<dbReference type="InterPro" id="IPR006638">
    <property type="entry name" value="Elp3/MiaA/NifB-like_rSAM"/>
</dbReference>
<proteinExistence type="predicted"/>
<dbReference type="InterPro" id="IPR058240">
    <property type="entry name" value="rSAM_sf"/>
</dbReference>
<evidence type="ECO:0000313" key="5">
    <source>
        <dbReference type="EMBL" id="KTC86647.1"/>
    </source>
</evidence>
<dbReference type="SMART" id="SM00729">
    <property type="entry name" value="Elp3"/>
    <property type="match status" value="1"/>
</dbReference>
<dbReference type="SFLD" id="SFLDS00029">
    <property type="entry name" value="Radical_SAM"/>
    <property type="match status" value="1"/>
</dbReference>
<dbReference type="InterPro" id="IPR040086">
    <property type="entry name" value="MJ0683-like"/>
</dbReference>
<dbReference type="Pfam" id="PF04055">
    <property type="entry name" value="Radical_SAM"/>
    <property type="match status" value="1"/>
</dbReference>
<keyword evidence="6" id="KW-1185">Reference proteome</keyword>
<dbReference type="AlphaFoldDB" id="A0A0W0STD5"/>
<dbReference type="Gene3D" id="3.80.30.30">
    <property type="match status" value="1"/>
</dbReference>
<dbReference type="EMBL" id="LNXV01000004">
    <property type="protein sequence ID" value="KTC86647.1"/>
    <property type="molecule type" value="Genomic_DNA"/>
</dbReference>
<dbReference type="CDD" id="cd01335">
    <property type="entry name" value="Radical_SAM"/>
    <property type="match status" value="1"/>
</dbReference>
<dbReference type="PANTHER" id="PTHR43432:SF3">
    <property type="entry name" value="SLR0285 PROTEIN"/>
    <property type="match status" value="1"/>
</dbReference>
<evidence type="ECO:0000313" key="6">
    <source>
        <dbReference type="Proteomes" id="UP000054742"/>
    </source>
</evidence>
<feature type="domain" description="Radical SAM core" evidence="4">
    <location>
        <begin position="64"/>
        <end position="301"/>
    </location>
</feature>
<gene>
    <name evidence="5" type="ORF">Lbru_0588</name>
</gene>
<dbReference type="NCBIfam" id="NF033668">
    <property type="entry name" value="rSAM_PA0069"/>
    <property type="match status" value="1"/>
</dbReference>
<accession>A0A0W0STD5</accession>
<dbReference type="Proteomes" id="UP000054742">
    <property type="component" value="Unassembled WGS sequence"/>
</dbReference>
<evidence type="ECO:0000259" key="4">
    <source>
        <dbReference type="PROSITE" id="PS51918"/>
    </source>
</evidence>
<keyword evidence="1" id="KW-0479">Metal-binding</keyword>
<keyword evidence="3" id="KW-0411">Iron-sulfur</keyword>
<dbReference type="PROSITE" id="PS51918">
    <property type="entry name" value="RADICAL_SAM"/>
    <property type="match status" value="1"/>
</dbReference>
<dbReference type="PATRIC" id="fig|29422.6.peg.618"/>
<dbReference type="GO" id="GO:0046872">
    <property type="term" value="F:metal ion binding"/>
    <property type="evidence" value="ECO:0007669"/>
    <property type="project" value="UniProtKB-KW"/>
</dbReference>
<dbReference type="InterPro" id="IPR007197">
    <property type="entry name" value="rSAM"/>
</dbReference>
<evidence type="ECO:0000256" key="2">
    <source>
        <dbReference type="ARBA" id="ARBA00023004"/>
    </source>
</evidence>
<dbReference type="GO" id="GO:0051536">
    <property type="term" value="F:iron-sulfur cluster binding"/>
    <property type="evidence" value="ECO:0007669"/>
    <property type="project" value="UniProtKB-KW"/>
</dbReference>
<reference evidence="5 6" key="1">
    <citation type="submission" date="2015-11" db="EMBL/GenBank/DDBJ databases">
        <title>Genomic analysis of 38 Legionella species identifies large and diverse effector repertoires.</title>
        <authorList>
            <person name="Burstein D."/>
            <person name="Amaro F."/>
            <person name="Zusman T."/>
            <person name="Lifshitz Z."/>
            <person name="Cohen O."/>
            <person name="Gilbert J.A."/>
            <person name="Pupko T."/>
            <person name="Shuman H.A."/>
            <person name="Segal G."/>
        </authorList>
    </citation>
    <scope>NUCLEOTIDE SEQUENCE [LARGE SCALE GENOMIC DNA]</scope>
    <source>
        <strain evidence="5 6">ATCC 43878</strain>
    </source>
</reference>
<protein>
    <submittedName>
        <fullName evidence="5">Radical SAM superfamily protein</fullName>
    </submittedName>
</protein>
<organism evidence="5 6">
    <name type="scientific">Legionella brunensis</name>
    <dbReference type="NCBI Taxonomy" id="29422"/>
    <lineage>
        <taxon>Bacteria</taxon>
        <taxon>Pseudomonadati</taxon>
        <taxon>Pseudomonadota</taxon>
        <taxon>Gammaproteobacteria</taxon>
        <taxon>Legionellales</taxon>
        <taxon>Legionellaceae</taxon>
        <taxon>Legionella</taxon>
    </lineage>
</organism>